<keyword evidence="1" id="KW-0472">Membrane</keyword>
<gene>
    <name evidence="2" type="ORF">I8Y21_006430</name>
</gene>
<accession>A0AAN5LFG0</accession>
<protein>
    <submittedName>
        <fullName evidence="2">Uncharacterized protein</fullName>
    </submittedName>
</protein>
<dbReference type="Proteomes" id="UP000856143">
    <property type="component" value="Unassembled WGS sequence"/>
</dbReference>
<comment type="caution">
    <text evidence="2">The sequence shown here is derived from an EMBL/GenBank/DDBJ whole genome shotgun (WGS) entry which is preliminary data.</text>
</comment>
<name>A0AAN5LFG0_KLEOX</name>
<feature type="non-terminal residue" evidence="2">
    <location>
        <position position="117"/>
    </location>
</feature>
<evidence type="ECO:0000313" key="2">
    <source>
        <dbReference type="EMBL" id="HAT1685554.1"/>
    </source>
</evidence>
<sequence length="117" mass="13344">MDINISDKFAKKIIECLFIGVISSAFTISFGYISDKKNAINSAYIEINQTKLKKLAEVWEQAYLLDKSIDDYRDLYIQSDAKIRAKLIELKAGLTPNNIKDFEKSVNDLDKSMSLEL</sequence>
<organism evidence="2 3">
    <name type="scientific">Klebsiella oxytoca</name>
    <dbReference type="NCBI Taxonomy" id="571"/>
    <lineage>
        <taxon>Bacteria</taxon>
        <taxon>Pseudomonadati</taxon>
        <taxon>Pseudomonadota</taxon>
        <taxon>Gammaproteobacteria</taxon>
        <taxon>Enterobacterales</taxon>
        <taxon>Enterobacteriaceae</taxon>
        <taxon>Klebsiella/Raoultella group</taxon>
        <taxon>Klebsiella</taxon>
    </lineage>
</organism>
<reference evidence="2" key="1">
    <citation type="journal article" date="2018" name="Genome Biol.">
        <title>SKESA: strategic k-mer extension for scrupulous assemblies.</title>
        <authorList>
            <person name="Souvorov A."/>
            <person name="Agarwala R."/>
            <person name="Lipman D.J."/>
        </authorList>
    </citation>
    <scope>NUCLEOTIDE SEQUENCE</scope>
    <source>
        <strain evidence="2">R404</strain>
    </source>
</reference>
<feature type="transmembrane region" description="Helical" evidence="1">
    <location>
        <begin position="12"/>
        <end position="33"/>
    </location>
</feature>
<evidence type="ECO:0000313" key="3">
    <source>
        <dbReference type="Proteomes" id="UP000856143"/>
    </source>
</evidence>
<reference evidence="2" key="2">
    <citation type="submission" date="2020-11" db="EMBL/GenBank/DDBJ databases">
        <authorList>
            <consortium name="NCBI Pathogen Detection Project"/>
        </authorList>
    </citation>
    <scope>NUCLEOTIDE SEQUENCE</scope>
    <source>
        <strain evidence="2">R404</strain>
    </source>
</reference>
<dbReference type="AlphaFoldDB" id="A0AAN5LFG0"/>
<dbReference type="EMBL" id="DACSEO010000293">
    <property type="protein sequence ID" value="HAT1685554.1"/>
    <property type="molecule type" value="Genomic_DNA"/>
</dbReference>
<keyword evidence="1" id="KW-0812">Transmembrane</keyword>
<keyword evidence="1" id="KW-1133">Transmembrane helix</keyword>
<evidence type="ECO:0000256" key="1">
    <source>
        <dbReference type="SAM" id="Phobius"/>
    </source>
</evidence>
<proteinExistence type="predicted"/>